<dbReference type="STRING" id="1008305.A4H02_01810"/>
<comment type="similarity">
    <text evidence="1">Belongs to the Skp family.</text>
</comment>
<sequence>MKRYFFPVILVILTIFAVVVGTAQDSKSGPKLGYIDPNRVLQNYDKWINFQKQIQDEINKYQAELDKIKDQNLKQQKYLEYQQIINQKIAQTQQQIEAEILQKVKEFAEVMGYDFIFNSTTMAYGSQAYNITDAFLRYLRTAKK</sequence>
<dbReference type="GO" id="GO:0051082">
    <property type="term" value="F:unfolded protein binding"/>
    <property type="evidence" value="ECO:0007669"/>
    <property type="project" value="InterPro"/>
</dbReference>
<dbReference type="RefSeq" id="WP_069292459.1">
    <property type="nucleotide sequence ID" value="NZ_CP140110.1"/>
</dbReference>
<protein>
    <submittedName>
        <fullName evidence="3">Molecular chaperone Skp</fullName>
    </submittedName>
</protein>
<dbReference type="SMART" id="SM00935">
    <property type="entry name" value="OmpH"/>
    <property type="match status" value="1"/>
</dbReference>
<dbReference type="Gene3D" id="3.30.910.20">
    <property type="entry name" value="Skp domain"/>
    <property type="match status" value="1"/>
</dbReference>
<dbReference type="PANTHER" id="PTHR35089">
    <property type="entry name" value="CHAPERONE PROTEIN SKP"/>
    <property type="match status" value="1"/>
</dbReference>
<evidence type="ECO:0000313" key="4">
    <source>
        <dbReference type="Proteomes" id="UP000094570"/>
    </source>
</evidence>
<dbReference type="GO" id="GO:0005829">
    <property type="term" value="C:cytosol"/>
    <property type="evidence" value="ECO:0007669"/>
    <property type="project" value="TreeGrafter"/>
</dbReference>
<dbReference type="Proteomes" id="UP000094570">
    <property type="component" value="Unassembled WGS sequence"/>
</dbReference>
<evidence type="ECO:0000256" key="2">
    <source>
        <dbReference type="ARBA" id="ARBA00022729"/>
    </source>
</evidence>
<keyword evidence="4" id="KW-1185">Reference proteome</keyword>
<dbReference type="GO" id="GO:0050821">
    <property type="term" value="P:protein stabilization"/>
    <property type="evidence" value="ECO:0007669"/>
    <property type="project" value="TreeGrafter"/>
</dbReference>
<dbReference type="AlphaFoldDB" id="A0A1E3G454"/>
<comment type="caution">
    <text evidence="3">The sequence shown here is derived from an EMBL/GenBank/DDBJ whole genome shotgun (WGS) entry which is preliminary data.</text>
</comment>
<organism evidence="3 4">
    <name type="scientific">Fervidobacterium thailandense</name>
    <dbReference type="NCBI Taxonomy" id="1008305"/>
    <lineage>
        <taxon>Bacteria</taxon>
        <taxon>Thermotogati</taxon>
        <taxon>Thermotogota</taxon>
        <taxon>Thermotogae</taxon>
        <taxon>Thermotogales</taxon>
        <taxon>Fervidobacteriaceae</taxon>
        <taxon>Fervidobacterium</taxon>
    </lineage>
</organism>
<dbReference type="OrthoDB" id="47102at2"/>
<gene>
    <name evidence="3" type="ORF">A4H02_01810</name>
</gene>
<proteinExistence type="inferred from homology"/>
<dbReference type="InterPro" id="IPR024930">
    <property type="entry name" value="Skp_dom_sf"/>
</dbReference>
<dbReference type="InterPro" id="IPR005632">
    <property type="entry name" value="Chaperone_Skp"/>
</dbReference>
<keyword evidence="2" id="KW-0732">Signal</keyword>
<evidence type="ECO:0000313" key="3">
    <source>
        <dbReference type="EMBL" id="ODN31034.1"/>
    </source>
</evidence>
<dbReference type="SUPFAM" id="SSF111384">
    <property type="entry name" value="OmpH-like"/>
    <property type="match status" value="1"/>
</dbReference>
<reference evidence="4" key="1">
    <citation type="submission" date="2016-04" db="EMBL/GenBank/DDBJ databases">
        <title>The genome sequence project of a novel Fervidobacterium isolate from a hot spring in Thailand.</title>
        <authorList>
            <person name="Gonzalez J.M."/>
            <person name="Cuecas A."/>
            <person name="Kanoksilapatham W."/>
        </authorList>
    </citation>
    <scope>NUCLEOTIDE SEQUENCE [LARGE SCALE GENOMIC DNA]</scope>
    <source>
        <strain evidence="4">FC2004</strain>
    </source>
</reference>
<dbReference type="EMBL" id="LWAF01000002">
    <property type="protein sequence ID" value="ODN31034.1"/>
    <property type="molecule type" value="Genomic_DNA"/>
</dbReference>
<accession>A0A1E3G454</accession>
<name>A0A1E3G454_9BACT</name>
<evidence type="ECO:0000256" key="1">
    <source>
        <dbReference type="ARBA" id="ARBA00009091"/>
    </source>
</evidence>
<dbReference type="PANTHER" id="PTHR35089:SF1">
    <property type="entry name" value="CHAPERONE PROTEIN SKP"/>
    <property type="match status" value="1"/>
</dbReference>